<sequence length="149" mass="17771">MSDYYQSLYELLVQSRTDFDKAKSGNRNAQRRLRRIFRQFQDISNQAKKFWKVVLKEQPKKTKKQIKVESKELKVYKLILSDIKKWKGIGLGITTEKFIADYCNRIPSLMIQYRMSFVQQDFETSVKKLIKKKLLIVKEDGLLWVSDLI</sequence>
<organism evidence="1">
    <name type="scientific">marine sediment metagenome</name>
    <dbReference type="NCBI Taxonomy" id="412755"/>
    <lineage>
        <taxon>unclassified sequences</taxon>
        <taxon>metagenomes</taxon>
        <taxon>ecological metagenomes</taxon>
    </lineage>
</organism>
<name>A0A0F8WZ46_9ZZZZ</name>
<gene>
    <name evidence="1" type="ORF">LCGC14_3009490</name>
</gene>
<dbReference type="EMBL" id="LAZR01062252">
    <property type="protein sequence ID" value="KKK61923.1"/>
    <property type="molecule type" value="Genomic_DNA"/>
</dbReference>
<proteinExistence type="predicted"/>
<evidence type="ECO:0000313" key="1">
    <source>
        <dbReference type="EMBL" id="KKK61923.1"/>
    </source>
</evidence>
<reference evidence="1" key="1">
    <citation type="journal article" date="2015" name="Nature">
        <title>Complex archaea that bridge the gap between prokaryotes and eukaryotes.</title>
        <authorList>
            <person name="Spang A."/>
            <person name="Saw J.H."/>
            <person name="Jorgensen S.L."/>
            <person name="Zaremba-Niedzwiedzka K."/>
            <person name="Martijn J."/>
            <person name="Lind A.E."/>
            <person name="van Eijk R."/>
            <person name="Schleper C."/>
            <person name="Guy L."/>
            <person name="Ettema T.J."/>
        </authorList>
    </citation>
    <scope>NUCLEOTIDE SEQUENCE</scope>
</reference>
<protein>
    <submittedName>
        <fullName evidence="1">Uncharacterized protein</fullName>
    </submittedName>
</protein>
<accession>A0A0F8WZ46</accession>
<dbReference type="AlphaFoldDB" id="A0A0F8WZ46"/>
<comment type="caution">
    <text evidence="1">The sequence shown here is derived from an EMBL/GenBank/DDBJ whole genome shotgun (WGS) entry which is preliminary data.</text>
</comment>